<dbReference type="Proteomes" id="UP000483078">
    <property type="component" value="Unassembled WGS sequence"/>
</dbReference>
<dbReference type="SUPFAM" id="SSF46785">
    <property type="entry name" value="Winged helix' DNA-binding domain"/>
    <property type="match status" value="1"/>
</dbReference>
<evidence type="ECO:0000313" key="3">
    <source>
        <dbReference type="Proteomes" id="UP000483078"/>
    </source>
</evidence>
<protein>
    <submittedName>
        <fullName evidence="2">MarR family transcriptional regulator</fullName>
    </submittedName>
</protein>
<dbReference type="SMART" id="SM00347">
    <property type="entry name" value="HTH_MARR"/>
    <property type="match status" value="1"/>
</dbReference>
<dbReference type="GO" id="GO:0003700">
    <property type="term" value="F:DNA-binding transcription factor activity"/>
    <property type="evidence" value="ECO:0007669"/>
    <property type="project" value="InterPro"/>
</dbReference>
<dbReference type="RefSeq" id="WP_273247556.1">
    <property type="nucleotide sequence ID" value="NZ_VENJ01000002.1"/>
</dbReference>
<dbReference type="PROSITE" id="PS50995">
    <property type="entry name" value="HTH_MARR_2"/>
    <property type="match status" value="1"/>
</dbReference>
<feature type="domain" description="HTH marR-type" evidence="1">
    <location>
        <begin position="12"/>
        <end position="146"/>
    </location>
</feature>
<organism evidence="2 3">
    <name type="scientific">Sediminimonas qiaohouensis</name>
    <dbReference type="NCBI Taxonomy" id="552061"/>
    <lineage>
        <taxon>Bacteria</taxon>
        <taxon>Pseudomonadati</taxon>
        <taxon>Pseudomonadota</taxon>
        <taxon>Alphaproteobacteria</taxon>
        <taxon>Rhodobacterales</taxon>
        <taxon>Roseobacteraceae</taxon>
        <taxon>Sediminimonas</taxon>
    </lineage>
</organism>
<accession>A0A7C9L692</accession>
<dbReference type="InterPro" id="IPR036388">
    <property type="entry name" value="WH-like_DNA-bd_sf"/>
</dbReference>
<dbReference type="AlphaFoldDB" id="A0A7C9L692"/>
<reference evidence="2 3" key="1">
    <citation type="submission" date="2019-06" db="EMBL/GenBank/DDBJ databases">
        <title>Enrichment of Autotrophic Halophilic Microorganisms from Red Sea Brine Pool Using Microbial Electrosynthesis System.</title>
        <authorList>
            <person name="Alqahtani M.F."/>
            <person name="Bajracharya S."/>
            <person name="Katuri K.P."/>
            <person name="Ali M."/>
            <person name="Saikaly P.E."/>
        </authorList>
    </citation>
    <scope>NUCLEOTIDE SEQUENCE [LARGE SCALE GENOMIC DNA]</scope>
    <source>
        <strain evidence="2">MES6</strain>
    </source>
</reference>
<dbReference type="GO" id="GO:0006950">
    <property type="term" value="P:response to stress"/>
    <property type="evidence" value="ECO:0007669"/>
    <property type="project" value="TreeGrafter"/>
</dbReference>
<dbReference type="Gene3D" id="1.10.10.10">
    <property type="entry name" value="Winged helix-like DNA-binding domain superfamily/Winged helix DNA-binding domain"/>
    <property type="match status" value="1"/>
</dbReference>
<sequence length="149" mass="17090">MTEQTAPLTRRRLRTWLRILRLTRGAENHLREFLRAECDTTLPRFDVMAALYRADKPMKMSELSQKLLVSNGNATAVVDRLEQDGLAIRVASETDRRVKHVTLSDAGRDRFAVLARAHEAEVDKLFANLGHDELDMMRTIIRRMEGSSQ</sequence>
<evidence type="ECO:0000313" key="2">
    <source>
        <dbReference type="EMBL" id="MTJ03115.1"/>
    </source>
</evidence>
<dbReference type="Pfam" id="PF01047">
    <property type="entry name" value="MarR"/>
    <property type="match status" value="1"/>
</dbReference>
<evidence type="ECO:0000259" key="1">
    <source>
        <dbReference type="PROSITE" id="PS50995"/>
    </source>
</evidence>
<gene>
    <name evidence="2" type="ORF">FH759_00295</name>
</gene>
<dbReference type="PANTHER" id="PTHR33164">
    <property type="entry name" value="TRANSCRIPTIONAL REGULATOR, MARR FAMILY"/>
    <property type="match status" value="1"/>
</dbReference>
<dbReference type="PRINTS" id="PR00598">
    <property type="entry name" value="HTHMARR"/>
</dbReference>
<dbReference type="InterPro" id="IPR036390">
    <property type="entry name" value="WH_DNA-bd_sf"/>
</dbReference>
<dbReference type="EMBL" id="VENJ01000002">
    <property type="protein sequence ID" value="MTJ03115.1"/>
    <property type="molecule type" value="Genomic_DNA"/>
</dbReference>
<dbReference type="PANTHER" id="PTHR33164:SF43">
    <property type="entry name" value="HTH-TYPE TRANSCRIPTIONAL REPRESSOR YETL"/>
    <property type="match status" value="1"/>
</dbReference>
<dbReference type="InterPro" id="IPR000835">
    <property type="entry name" value="HTH_MarR-typ"/>
</dbReference>
<name>A0A7C9L692_9RHOB</name>
<dbReference type="InterPro" id="IPR039422">
    <property type="entry name" value="MarR/SlyA-like"/>
</dbReference>
<proteinExistence type="predicted"/>
<comment type="caution">
    <text evidence="2">The sequence shown here is derived from an EMBL/GenBank/DDBJ whole genome shotgun (WGS) entry which is preliminary data.</text>
</comment>